<comment type="caution">
    <text evidence="4">The sequence shown here is derived from an EMBL/GenBank/DDBJ whole genome shotgun (WGS) entry which is preliminary data.</text>
</comment>
<evidence type="ECO:0000313" key="4">
    <source>
        <dbReference type="EMBL" id="TGL75622.1"/>
    </source>
</evidence>
<dbReference type="Pfam" id="PF00440">
    <property type="entry name" value="TetR_N"/>
    <property type="match status" value="1"/>
</dbReference>
<dbReference type="InterPro" id="IPR001647">
    <property type="entry name" value="HTH_TetR"/>
</dbReference>
<dbReference type="EMBL" id="RQGH01000007">
    <property type="protein sequence ID" value="TGL75622.1"/>
    <property type="molecule type" value="Genomic_DNA"/>
</dbReference>
<dbReference type="SUPFAM" id="SSF46689">
    <property type="entry name" value="Homeodomain-like"/>
    <property type="match status" value="1"/>
</dbReference>
<feature type="DNA-binding region" description="H-T-H motif" evidence="2">
    <location>
        <begin position="46"/>
        <end position="65"/>
    </location>
</feature>
<dbReference type="PROSITE" id="PS50977">
    <property type="entry name" value="HTH_TETR_2"/>
    <property type="match status" value="1"/>
</dbReference>
<dbReference type="Gene3D" id="1.10.357.10">
    <property type="entry name" value="Tetracycline Repressor, domain 2"/>
    <property type="match status" value="1"/>
</dbReference>
<keyword evidence="1 2" id="KW-0238">DNA-binding</keyword>
<keyword evidence="5" id="KW-1185">Reference proteome</keyword>
<dbReference type="Proteomes" id="UP000297567">
    <property type="component" value="Unassembled WGS sequence"/>
</dbReference>
<feature type="domain" description="HTH tetR-type" evidence="3">
    <location>
        <begin position="23"/>
        <end position="83"/>
    </location>
</feature>
<evidence type="ECO:0000313" key="5">
    <source>
        <dbReference type="Proteomes" id="UP000297567"/>
    </source>
</evidence>
<evidence type="ECO:0000256" key="1">
    <source>
        <dbReference type="ARBA" id="ARBA00023125"/>
    </source>
</evidence>
<dbReference type="AlphaFoldDB" id="A0A4Z1A3W1"/>
<dbReference type="InterPro" id="IPR009057">
    <property type="entry name" value="Homeodomain-like_sf"/>
</dbReference>
<sequence length="237" mass="27672">MFRLENTKVDPLHKFPLKERKFARTRTNLTFGLLTLMESRPYDEIKIIELCKIAEISEPTFYNYFPEKDDLILHYIQIWSLFVTVFNEKQNSEGSGYGLLVSLFQYTARESKKNPRILLEIISFQARKKKKLQHQTLTDAEKTLLFPNHPEILSLKIGGIEMLLEKAMNLAQLKKELPKDTNWKSLSLSIASCFFGIPILSFQLGENLETVWLETFHYIWLGAGGRIKEKTQGRRKK</sequence>
<organism evidence="4 5">
    <name type="scientific">Leptospira jelokensis</name>
    <dbReference type="NCBI Taxonomy" id="2484931"/>
    <lineage>
        <taxon>Bacteria</taxon>
        <taxon>Pseudomonadati</taxon>
        <taxon>Spirochaetota</taxon>
        <taxon>Spirochaetia</taxon>
        <taxon>Leptospirales</taxon>
        <taxon>Leptospiraceae</taxon>
        <taxon>Leptospira</taxon>
    </lineage>
</organism>
<dbReference type="GO" id="GO:0003677">
    <property type="term" value="F:DNA binding"/>
    <property type="evidence" value="ECO:0007669"/>
    <property type="project" value="UniProtKB-UniRule"/>
</dbReference>
<dbReference type="RefSeq" id="WP_135640570.1">
    <property type="nucleotide sequence ID" value="NZ_RQGH01000007.1"/>
</dbReference>
<protein>
    <submittedName>
        <fullName evidence="4">TetR/AcrR family transcriptional regulator</fullName>
    </submittedName>
</protein>
<gene>
    <name evidence="4" type="ORF">EHQ62_01985</name>
</gene>
<proteinExistence type="predicted"/>
<name>A0A4Z1A3W1_9LEPT</name>
<accession>A0A4Z1A3W1</accession>
<evidence type="ECO:0000256" key="2">
    <source>
        <dbReference type="PROSITE-ProRule" id="PRU00335"/>
    </source>
</evidence>
<evidence type="ECO:0000259" key="3">
    <source>
        <dbReference type="PROSITE" id="PS50977"/>
    </source>
</evidence>
<reference evidence="4" key="1">
    <citation type="journal article" date="2019" name="PLoS Negl. Trop. Dis.">
        <title>Revisiting the worldwide diversity of Leptospira species in the environment.</title>
        <authorList>
            <person name="Vincent A.T."/>
            <person name="Schiettekatte O."/>
            <person name="Bourhy P."/>
            <person name="Veyrier F.J."/>
            <person name="Picardeau M."/>
        </authorList>
    </citation>
    <scope>NUCLEOTIDE SEQUENCE [LARGE SCALE GENOMIC DNA]</scope>
    <source>
        <strain evidence="4">201702451</strain>
    </source>
</reference>